<keyword evidence="3" id="KW-1185">Reference proteome</keyword>
<accession>A0A3P1VBS1</accession>
<evidence type="ECO:0000313" key="3">
    <source>
        <dbReference type="Proteomes" id="UP000271272"/>
    </source>
</evidence>
<comment type="caution">
    <text evidence="2">The sequence shown here is derived from an EMBL/GenBank/DDBJ whole genome shotgun (WGS) entry which is preliminary data.</text>
</comment>
<keyword evidence="1" id="KW-1133">Transmembrane helix</keyword>
<dbReference type="RefSeq" id="WP_124932777.1">
    <property type="nucleotide sequence ID" value="NZ_RQZC01000001.1"/>
</dbReference>
<dbReference type="AlphaFoldDB" id="A0A3P1VBS1"/>
<reference evidence="2 3" key="1">
    <citation type="submission" date="2018-11" db="EMBL/GenBank/DDBJ databases">
        <title>Genomes From Bacteria Associated with the Canine Oral Cavity: a Test Case for Automated Genome-Based Taxonomic Assignment.</title>
        <authorList>
            <person name="Coil D.A."/>
            <person name="Jospin G."/>
            <person name="Darling A.E."/>
            <person name="Wallis C."/>
            <person name="Davis I.J."/>
            <person name="Harris S."/>
            <person name="Eisen J.A."/>
            <person name="Holcombe L.J."/>
            <person name="O'Flynn C."/>
        </authorList>
    </citation>
    <scope>NUCLEOTIDE SEQUENCE [LARGE SCALE GENOMIC DNA]</scope>
    <source>
        <strain evidence="2 3">OH5050</strain>
    </source>
</reference>
<gene>
    <name evidence="2" type="ORF">EII10_01860</name>
</gene>
<evidence type="ECO:0000256" key="1">
    <source>
        <dbReference type="SAM" id="Phobius"/>
    </source>
</evidence>
<name>A0A3P1VBS1_9ACTO</name>
<keyword evidence="1" id="KW-0812">Transmembrane</keyword>
<evidence type="ECO:0000313" key="2">
    <source>
        <dbReference type="EMBL" id="RRD30865.1"/>
    </source>
</evidence>
<keyword evidence="1" id="KW-0472">Membrane</keyword>
<feature type="transmembrane region" description="Helical" evidence="1">
    <location>
        <begin position="64"/>
        <end position="91"/>
    </location>
</feature>
<sequence>MSAIVGAPFFYFLNAIPFSVMFLFFGAYSVLEMLIFGALLYCVRSSSRRWRLTPEGVEFRTSGLFTVLETAIMIFVAIGMVVTGWLAGYLFGSC</sequence>
<protein>
    <submittedName>
        <fullName evidence="2">Uncharacterized protein</fullName>
    </submittedName>
</protein>
<dbReference type="EMBL" id="RQZC01000001">
    <property type="protein sequence ID" value="RRD30865.1"/>
    <property type="molecule type" value="Genomic_DNA"/>
</dbReference>
<dbReference type="Proteomes" id="UP000271272">
    <property type="component" value="Unassembled WGS sequence"/>
</dbReference>
<feature type="transmembrane region" description="Helical" evidence="1">
    <location>
        <begin position="20"/>
        <end position="43"/>
    </location>
</feature>
<proteinExistence type="predicted"/>
<organism evidence="2 3">
    <name type="scientific">Actinomyces bowdenii</name>
    <dbReference type="NCBI Taxonomy" id="131109"/>
    <lineage>
        <taxon>Bacteria</taxon>
        <taxon>Bacillati</taxon>
        <taxon>Actinomycetota</taxon>
        <taxon>Actinomycetes</taxon>
        <taxon>Actinomycetales</taxon>
        <taxon>Actinomycetaceae</taxon>
        <taxon>Actinomyces</taxon>
    </lineage>
</organism>